<reference evidence="1" key="1">
    <citation type="journal article" date="2013" name="Genetics">
        <title>The draft genome and transcriptome of Panagrellus redivivus are shaped by the harsh demands of a free-living lifestyle.</title>
        <authorList>
            <person name="Srinivasan J."/>
            <person name="Dillman A.R."/>
            <person name="Macchietto M.G."/>
            <person name="Heikkinen L."/>
            <person name="Lakso M."/>
            <person name="Fracchia K.M."/>
            <person name="Antoshechkin I."/>
            <person name="Mortazavi A."/>
            <person name="Wong G."/>
            <person name="Sternberg P.W."/>
        </authorList>
    </citation>
    <scope>NUCLEOTIDE SEQUENCE [LARGE SCALE GENOMIC DNA]</scope>
    <source>
        <strain evidence="1">MT8872</strain>
    </source>
</reference>
<sequence length="348" mass="39551">MGRLLPLTTQDFFKQSTELIEGIDTAKIQCLASSMELSNFCYLQSGYVRFFDRFNDSRTTRKIPRVNVVGLSKTCQFFATHEETEYTKTTHIRIFECGKTGSRLSTPSIQEGNKPLKTMTHKEPVTDIVFGDVHENSMFTFSQDGIAIFWAFESNRKKLGFSDQSELKPRELFAVNKKGSIARGQCFGISPSDEHVVIASSTNLAVWFRETKAKKQTIHKKPKMFEVKYEPEKICVQHRHIICRSQDGIEKYTVHGNFLKVWKKKEPQGFIADQLEVIDGKLVATTTSGGITVLTMNLDFVAFIPCSTKLIKSSLDTLLIVMDESNAIRAVTMDNIRILEAITHNKRR</sequence>
<keyword evidence="1" id="KW-1185">Reference proteome</keyword>
<dbReference type="InterPro" id="IPR015943">
    <property type="entry name" value="WD40/YVTN_repeat-like_dom_sf"/>
</dbReference>
<evidence type="ECO:0000313" key="1">
    <source>
        <dbReference type="Proteomes" id="UP000492821"/>
    </source>
</evidence>
<organism evidence="1 2">
    <name type="scientific">Panagrellus redivivus</name>
    <name type="common">Microworm</name>
    <dbReference type="NCBI Taxonomy" id="6233"/>
    <lineage>
        <taxon>Eukaryota</taxon>
        <taxon>Metazoa</taxon>
        <taxon>Ecdysozoa</taxon>
        <taxon>Nematoda</taxon>
        <taxon>Chromadorea</taxon>
        <taxon>Rhabditida</taxon>
        <taxon>Tylenchina</taxon>
        <taxon>Panagrolaimomorpha</taxon>
        <taxon>Panagrolaimoidea</taxon>
        <taxon>Panagrolaimidae</taxon>
        <taxon>Panagrellus</taxon>
    </lineage>
</organism>
<dbReference type="AlphaFoldDB" id="A0A7E4UT70"/>
<reference evidence="2" key="2">
    <citation type="submission" date="2020-10" db="UniProtKB">
        <authorList>
            <consortium name="WormBaseParasite"/>
        </authorList>
    </citation>
    <scope>IDENTIFICATION</scope>
</reference>
<dbReference type="Proteomes" id="UP000492821">
    <property type="component" value="Unassembled WGS sequence"/>
</dbReference>
<dbReference type="WBParaSite" id="Pan_g12529.t1">
    <property type="protein sequence ID" value="Pan_g12529.t1"/>
    <property type="gene ID" value="Pan_g12529"/>
</dbReference>
<dbReference type="Gene3D" id="2.130.10.10">
    <property type="entry name" value="YVTN repeat-like/Quinoprotein amine dehydrogenase"/>
    <property type="match status" value="1"/>
</dbReference>
<proteinExistence type="predicted"/>
<protein>
    <submittedName>
        <fullName evidence="2">WD_REPEATS_REGION domain-containing protein</fullName>
    </submittedName>
</protein>
<dbReference type="SUPFAM" id="SSF117289">
    <property type="entry name" value="Nucleoporin domain"/>
    <property type="match status" value="1"/>
</dbReference>
<accession>A0A7E4UT70</accession>
<evidence type="ECO:0000313" key="2">
    <source>
        <dbReference type="WBParaSite" id="Pan_g12529.t1"/>
    </source>
</evidence>
<name>A0A7E4UT70_PANRE</name>